<accession>A0A127P5K1</accession>
<dbReference type="Pfam" id="PF12089">
    <property type="entry name" value="DUF3566"/>
    <property type="match status" value="1"/>
</dbReference>
<organism evidence="3">
    <name type="scientific">Collimonas fungivorans</name>
    <dbReference type="NCBI Taxonomy" id="158899"/>
    <lineage>
        <taxon>Bacteria</taxon>
        <taxon>Pseudomonadati</taxon>
        <taxon>Pseudomonadota</taxon>
        <taxon>Betaproteobacteria</taxon>
        <taxon>Burkholderiales</taxon>
        <taxon>Oxalobacteraceae</taxon>
        <taxon>Collimonas</taxon>
    </lineage>
</organism>
<feature type="domain" description="DUF3566" evidence="2">
    <location>
        <begin position="47"/>
        <end position="88"/>
    </location>
</feature>
<dbReference type="Proteomes" id="UP000072421">
    <property type="component" value="Chromosome"/>
</dbReference>
<keyword evidence="1" id="KW-0472">Membrane</keyword>
<keyword evidence="1" id="KW-0812">Transmembrane</keyword>
<dbReference type="OrthoDB" id="7041796at2"/>
<proteinExistence type="predicted"/>
<gene>
    <name evidence="3" type="ORF">CFter6_0292</name>
</gene>
<dbReference type="EMBL" id="CP013232">
    <property type="protein sequence ID" value="AMO93023.1"/>
    <property type="molecule type" value="Genomic_DNA"/>
</dbReference>
<reference evidence="3 4" key="1">
    <citation type="submission" date="2015-11" db="EMBL/GenBank/DDBJ databases">
        <title>Exploring the genomic traits of fungus-feeding bacterial genus Collimonas.</title>
        <authorList>
            <person name="Song C."/>
            <person name="Schmidt R."/>
            <person name="de Jager V."/>
            <person name="Krzyzanowska D."/>
            <person name="Jongedijk E."/>
            <person name="Cankar K."/>
            <person name="Beekwilder J."/>
            <person name="van Veen A."/>
            <person name="de Boer W."/>
            <person name="van Veen J.A."/>
            <person name="Garbeva P."/>
        </authorList>
    </citation>
    <scope>NUCLEOTIDE SEQUENCE [LARGE SCALE GENOMIC DNA]</scope>
    <source>
        <strain evidence="3 4">Ter6</strain>
    </source>
</reference>
<evidence type="ECO:0000259" key="2">
    <source>
        <dbReference type="Pfam" id="PF12089"/>
    </source>
</evidence>
<evidence type="ECO:0000313" key="4">
    <source>
        <dbReference type="Proteomes" id="UP000072421"/>
    </source>
</evidence>
<dbReference type="RefSeq" id="WP_061538411.1">
    <property type="nucleotide sequence ID" value="NZ_CP013232.1"/>
</dbReference>
<dbReference type="PATRIC" id="fig|158899.10.peg.286"/>
<sequence length="92" mass="10116">MKKQILSISPVQTAKVVALLYFAISFPIFVLMSLFFLIIPGNKTPAIGAMIALPFIYLVVGFVFTVIGAWIYNLIAKWVGGVEFTTSDIENS</sequence>
<dbReference type="InterPro" id="IPR021949">
    <property type="entry name" value="DUF3566_TM"/>
</dbReference>
<name>A0A127P5K1_9BURK</name>
<dbReference type="AlphaFoldDB" id="A0A127P5K1"/>
<feature type="transmembrane region" description="Helical" evidence="1">
    <location>
        <begin position="20"/>
        <end position="39"/>
    </location>
</feature>
<keyword evidence="1" id="KW-1133">Transmembrane helix</keyword>
<evidence type="ECO:0000313" key="3">
    <source>
        <dbReference type="EMBL" id="AMO93023.1"/>
    </source>
</evidence>
<evidence type="ECO:0000256" key="1">
    <source>
        <dbReference type="SAM" id="Phobius"/>
    </source>
</evidence>
<feature type="transmembrane region" description="Helical" evidence="1">
    <location>
        <begin position="51"/>
        <end position="72"/>
    </location>
</feature>
<protein>
    <recommendedName>
        <fullName evidence="2">DUF3566 domain-containing protein</fullName>
    </recommendedName>
</protein>